<dbReference type="HOGENOM" id="CLU_1402665_0_0_1"/>
<dbReference type="GO" id="GO:0005783">
    <property type="term" value="C:endoplasmic reticulum"/>
    <property type="evidence" value="ECO:0007669"/>
    <property type="project" value="TreeGrafter"/>
</dbReference>
<comment type="cofactor">
    <cofactor evidence="1">
        <name>Ca(2+)</name>
        <dbReference type="ChEBI" id="CHEBI:29108"/>
    </cofactor>
</comment>
<evidence type="ECO:0000256" key="5">
    <source>
        <dbReference type="ARBA" id="ARBA00023157"/>
    </source>
</evidence>
<feature type="signal peptide" evidence="7">
    <location>
        <begin position="1"/>
        <end position="22"/>
    </location>
</feature>
<gene>
    <name evidence="8" type="ORF">LACBIDRAFT_329700</name>
</gene>
<dbReference type="RefSeq" id="XP_001883976.1">
    <property type="nucleotide sequence ID" value="XM_001883941.1"/>
</dbReference>
<feature type="chain" id="PRO_5002748687" evidence="7">
    <location>
        <begin position="23"/>
        <end position="194"/>
    </location>
</feature>
<dbReference type="SUPFAM" id="SSF48225">
    <property type="entry name" value="Seven-hairpin glycosidases"/>
    <property type="match status" value="1"/>
</dbReference>
<evidence type="ECO:0000256" key="6">
    <source>
        <dbReference type="SAM" id="MobiDB-lite"/>
    </source>
</evidence>
<dbReference type="GO" id="GO:0036503">
    <property type="term" value="P:ERAD pathway"/>
    <property type="evidence" value="ECO:0007669"/>
    <property type="project" value="UniProtKB-ARBA"/>
</dbReference>
<dbReference type="Gene3D" id="1.50.10.10">
    <property type="match status" value="1"/>
</dbReference>
<dbReference type="GO" id="GO:0005975">
    <property type="term" value="P:carbohydrate metabolic process"/>
    <property type="evidence" value="ECO:0007669"/>
    <property type="project" value="InterPro"/>
</dbReference>
<accession>B0DIX2</accession>
<comment type="pathway">
    <text evidence="2">Protein modification; protein glycosylation.</text>
</comment>
<evidence type="ECO:0000256" key="2">
    <source>
        <dbReference type="ARBA" id="ARBA00004922"/>
    </source>
</evidence>
<dbReference type="PANTHER" id="PTHR11742">
    <property type="entry name" value="MANNOSYL-OLIGOSACCHARIDE ALPHA-1,2-MANNOSIDASE-RELATED"/>
    <property type="match status" value="1"/>
</dbReference>
<proteinExistence type="inferred from homology"/>
<dbReference type="GO" id="GO:0004571">
    <property type="term" value="F:mannosyl-oligosaccharide 1,2-alpha-mannosidase activity"/>
    <property type="evidence" value="ECO:0007669"/>
    <property type="project" value="InterPro"/>
</dbReference>
<dbReference type="GeneID" id="6079469"/>
<evidence type="ECO:0000313" key="9">
    <source>
        <dbReference type="Proteomes" id="UP000001194"/>
    </source>
</evidence>
<evidence type="ECO:0000256" key="7">
    <source>
        <dbReference type="SAM" id="SignalP"/>
    </source>
</evidence>
<keyword evidence="5" id="KW-1015">Disulfide bond</keyword>
<evidence type="ECO:0000256" key="1">
    <source>
        <dbReference type="ARBA" id="ARBA00001913"/>
    </source>
</evidence>
<dbReference type="GO" id="GO:0005509">
    <property type="term" value="F:calcium ion binding"/>
    <property type="evidence" value="ECO:0007669"/>
    <property type="project" value="InterPro"/>
</dbReference>
<dbReference type="AlphaFoldDB" id="B0DIX2"/>
<evidence type="ECO:0000313" key="8">
    <source>
        <dbReference type="EMBL" id="EDR05418.1"/>
    </source>
</evidence>
<dbReference type="InterPro" id="IPR012341">
    <property type="entry name" value="6hp_glycosidase-like_sf"/>
</dbReference>
<dbReference type="EMBL" id="DS547113">
    <property type="protein sequence ID" value="EDR05418.1"/>
    <property type="molecule type" value="Genomic_DNA"/>
</dbReference>
<dbReference type="InterPro" id="IPR036026">
    <property type="entry name" value="Seven-hairpin_glycosidases"/>
</dbReference>
<reference evidence="8 9" key="1">
    <citation type="journal article" date="2008" name="Nature">
        <title>The genome of Laccaria bicolor provides insights into mycorrhizal symbiosis.</title>
        <authorList>
            <person name="Martin F."/>
            <person name="Aerts A."/>
            <person name="Ahren D."/>
            <person name="Brun A."/>
            <person name="Danchin E.G.J."/>
            <person name="Duchaussoy F."/>
            <person name="Gibon J."/>
            <person name="Kohler A."/>
            <person name="Lindquist E."/>
            <person name="Pereda V."/>
            <person name="Salamov A."/>
            <person name="Shapiro H.J."/>
            <person name="Wuyts J."/>
            <person name="Blaudez D."/>
            <person name="Buee M."/>
            <person name="Brokstein P."/>
            <person name="Canbaeck B."/>
            <person name="Cohen D."/>
            <person name="Courty P.E."/>
            <person name="Coutinho P.M."/>
            <person name="Delaruelle C."/>
            <person name="Detter J.C."/>
            <person name="Deveau A."/>
            <person name="DiFazio S."/>
            <person name="Duplessis S."/>
            <person name="Fraissinet-Tachet L."/>
            <person name="Lucic E."/>
            <person name="Frey-Klett P."/>
            <person name="Fourrey C."/>
            <person name="Feussner I."/>
            <person name="Gay G."/>
            <person name="Grimwood J."/>
            <person name="Hoegger P.J."/>
            <person name="Jain P."/>
            <person name="Kilaru S."/>
            <person name="Labbe J."/>
            <person name="Lin Y.C."/>
            <person name="Legue V."/>
            <person name="Le Tacon F."/>
            <person name="Marmeisse R."/>
            <person name="Melayah D."/>
            <person name="Montanini B."/>
            <person name="Muratet M."/>
            <person name="Nehls U."/>
            <person name="Niculita-Hirzel H."/>
            <person name="Oudot-Le Secq M.P."/>
            <person name="Peter M."/>
            <person name="Quesneville H."/>
            <person name="Rajashekar B."/>
            <person name="Reich M."/>
            <person name="Rouhier N."/>
            <person name="Schmutz J."/>
            <person name="Yin T."/>
            <person name="Chalot M."/>
            <person name="Henrissat B."/>
            <person name="Kuees U."/>
            <person name="Lucas S."/>
            <person name="Van de Peer Y."/>
            <person name="Podila G.K."/>
            <person name="Polle A."/>
            <person name="Pukkila P.J."/>
            <person name="Richardson P.M."/>
            <person name="Rouze P."/>
            <person name="Sanders I.R."/>
            <person name="Stajich J.E."/>
            <person name="Tunlid A."/>
            <person name="Tuskan G."/>
            <person name="Grigoriev I.V."/>
        </authorList>
    </citation>
    <scope>NUCLEOTIDE SEQUENCE [LARGE SCALE GENOMIC DNA]</scope>
    <source>
        <strain evidence="9">S238N-H82 / ATCC MYA-4686</strain>
    </source>
</reference>
<dbReference type="InParanoid" id="B0DIX2"/>
<dbReference type="Pfam" id="PF01532">
    <property type="entry name" value="Glyco_hydro_47"/>
    <property type="match status" value="1"/>
</dbReference>
<dbReference type="Proteomes" id="UP000001194">
    <property type="component" value="Unassembled WGS sequence"/>
</dbReference>
<keyword evidence="9" id="KW-1185">Reference proteome</keyword>
<dbReference type="KEGG" id="lbc:LACBIDRAFT_329700"/>
<organism evidence="9">
    <name type="scientific">Laccaria bicolor (strain S238N-H82 / ATCC MYA-4686)</name>
    <name type="common">Bicoloured deceiver</name>
    <name type="synonym">Laccaria laccata var. bicolor</name>
    <dbReference type="NCBI Taxonomy" id="486041"/>
    <lineage>
        <taxon>Eukaryota</taxon>
        <taxon>Fungi</taxon>
        <taxon>Dikarya</taxon>
        <taxon>Basidiomycota</taxon>
        <taxon>Agaricomycotina</taxon>
        <taxon>Agaricomycetes</taxon>
        <taxon>Agaricomycetidae</taxon>
        <taxon>Agaricales</taxon>
        <taxon>Agaricineae</taxon>
        <taxon>Hydnangiaceae</taxon>
        <taxon>Laccaria</taxon>
    </lineage>
</organism>
<name>B0DIX2_LACBS</name>
<dbReference type="InterPro" id="IPR050749">
    <property type="entry name" value="Glycosyl_Hydrolase_47"/>
</dbReference>
<feature type="region of interest" description="Disordered" evidence="6">
    <location>
        <begin position="171"/>
        <end position="194"/>
    </location>
</feature>
<dbReference type="GO" id="GO:0016020">
    <property type="term" value="C:membrane"/>
    <property type="evidence" value="ECO:0007669"/>
    <property type="project" value="InterPro"/>
</dbReference>
<evidence type="ECO:0000256" key="3">
    <source>
        <dbReference type="ARBA" id="ARBA00007658"/>
    </source>
</evidence>
<dbReference type="InterPro" id="IPR001382">
    <property type="entry name" value="Glyco_hydro_47"/>
</dbReference>
<sequence>MFWEFSMAFLLIVLQSPPRWGATRWGDLGITALFAEATSCQLDYEYLAKLTVTAGFYEKVERIMDVFYVLNATDGLSANRWFDNGTPLGAHSTVGATTDSGYLLRQYLLMGDQRAQTQWDRRQPPVRPTQTILFYATDMLHGSGYASHKFEHLSCFLSGLFVLGAPSHSASVTHPTSPKRPSSFIHPFKECPPP</sequence>
<comment type="similarity">
    <text evidence="3">Belongs to the glycosyl hydrolase 47 family.</text>
</comment>
<keyword evidence="7" id="KW-0732">Signal</keyword>
<keyword evidence="4 8" id="KW-0378">Hydrolase</keyword>
<dbReference type="OrthoDB" id="8118055at2759"/>
<feature type="compositionally biased region" description="Polar residues" evidence="6">
    <location>
        <begin position="171"/>
        <end position="180"/>
    </location>
</feature>
<protein>
    <submittedName>
        <fullName evidence="8">Glycoside hydrolase family 47 protein</fullName>
    </submittedName>
</protein>
<evidence type="ECO:0000256" key="4">
    <source>
        <dbReference type="ARBA" id="ARBA00022801"/>
    </source>
</evidence>